<sequence length="99" mass="10491">MNAALAIALAGWYALASLATFIAYAIDKRAARLGRRRTPERTLLLLGLAGGWPGALLAQRLVRHKSSKAAFLAKHWWTVVLNVAIVVALSLLNSGAAGS</sequence>
<evidence type="ECO:0000313" key="2">
    <source>
        <dbReference type="EMBL" id="QBI05064.1"/>
    </source>
</evidence>
<feature type="transmembrane region" description="Helical" evidence="1">
    <location>
        <begin position="74"/>
        <end position="92"/>
    </location>
</feature>
<feature type="transmembrane region" description="Helical" evidence="1">
    <location>
        <begin position="42"/>
        <end position="62"/>
    </location>
</feature>
<evidence type="ECO:0000313" key="3">
    <source>
        <dbReference type="Proteomes" id="UP000292307"/>
    </source>
</evidence>
<dbReference type="InterPro" id="IPR010718">
    <property type="entry name" value="DUF1294"/>
</dbReference>
<keyword evidence="3" id="KW-1185">Reference proteome</keyword>
<dbReference type="Proteomes" id="UP000292307">
    <property type="component" value="Chromosome"/>
</dbReference>
<reference evidence="2 3" key="1">
    <citation type="submission" date="2019-02" db="EMBL/GenBank/DDBJ databases">
        <title>Draft Genome Sequences of Six Type Strains of the Genus Massilia.</title>
        <authorList>
            <person name="Miess H."/>
            <person name="Frediansyhah A."/>
            <person name="Gross H."/>
        </authorList>
    </citation>
    <scope>NUCLEOTIDE SEQUENCE [LARGE SCALE GENOMIC DNA]</scope>
    <source>
        <strain evidence="2 3">DSM 17472</strain>
    </source>
</reference>
<protein>
    <submittedName>
        <fullName evidence="2">DUF1294 domain-containing protein</fullName>
    </submittedName>
</protein>
<keyword evidence="1" id="KW-1133">Transmembrane helix</keyword>
<name>A0ABX5S455_9BURK</name>
<keyword evidence="1" id="KW-0472">Membrane</keyword>
<feature type="transmembrane region" description="Helical" evidence="1">
    <location>
        <begin position="6"/>
        <end position="26"/>
    </location>
</feature>
<accession>A0ABX5S455</accession>
<evidence type="ECO:0000256" key="1">
    <source>
        <dbReference type="SAM" id="Phobius"/>
    </source>
</evidence>
<keyword evidence="1" id="KW-0812">Transmembrane</keyword>
<organism evidence="2 3">
    <name type="scientific">Pseudoduganella albidiflava</name>
    <dbReference type="NCBI Taxonomy" id="321983"/>
    <lineage>
        <taxon>Bacteria</taxon>
        <taxon>Pseudomonadati</taxon>
        <taxon>Pseudomonadota</taxon>
        <taxon>Betaproteobacteria</taxon>
        <taxon>Burkholderiales</taxon>
        <taxon>Oxalobacteraceae</taxon>
        <taxon>Telluria group</taxon>
        <taxon>Pseudoduganella</taxon>
    </lineage>
</organism>
<gene>
    <name evidence="2" type="ORF">EYF70_15500</name>
</gene>
<dbReference type="EMBL" id="CP036401">
    <property type="protein sequence ID" value="QBI05064.1"/>
    <property type="molecule type" value="Genomic_DNA"/>
</dbReference>
<proteinExistence type="predicted"/>
<dbReference type="Pfam" id="PF06961">
    <property type="entry name" value="DUF1294"/>
    <property type="match status" value="1"/>
</dbReference>